<dbReference type="InterPro" id="IPR001077">
    <property type="entry name" value="COMT_C"/>
</dbReference>
<evidence type="ECO:0000313" key="5">
    <source>
        <dbReference type="EMBL" id="KAL2045336.1"/>
    </source>
</evidence>
<keyword evidence="6" id="KW-1185">Reference proteome</keyword>
<keyword evidence="3" id="KW-0949">S-adenosyl-L-methionine</keyword>
<dbReference type="Pfam" id="PF00891">
    <property type="entry name" value="Methyltransf_2"/>
    <property type="match status" value="1"/>
</dbReference>
<reference evidence="5 6" key="1">
    <citation type="submission" date="2024-09" db="EMBL/GenBank/DDBJ databases">
        <title>Rethinking Asexuality: The Enigmatic Case of Functional Sexual Genes in Lepraria (Stereocaulaceae).</title>
        <authorList>
            <person name="Doellman M."/>
            <person name="Sun Y."/>
            <person name="Barcenas-Pena A."/>
            <person name="Lumbsch H.T."/>
            <person name="Grewe F."/>
        </authorList>
    </citation>
    <scope>NUCLEOTIDE SEQUENCE [LARGE SCALE GENOMIC DNA]</scope>
    <source>
        <strain evidence="5 6">Mercado 3170</strain>
    </source>
</reference>
<protein>
    <recommendedName>
        <fullName evidence="4">O-methyltransferase C-terminal domain-containing protein</fullName>
    </recommendedName>
</protein>
<organism evidence="5 6">
    <name type="scientific">Stereocaulon virgatum</name>
    <dbReference type="NCBI Taxonomy" id="373712"/>
    <lineage>
        <taxon>Eukaryota</taxon>
        <taxon>Fungi</taxon>
        <taxon>Dikarya</taxon>
        <taxon>Ascomycota</taxon>
        <taxon>Pezizomycotina</taxon>
        <taxon>Lecanoromycetes</taxon>
        <taxon>OSLEUM clade</taxon>
        <taxon>Lecanoromycetidae</taxon>
        <taxon>Lecanorales</taxon>
        <taxon>Lecanorineae</taxon>
        <taxon>Stereocaulaceae</taxon>
        <taxon>Stereocaulon</taxon>
    </lineage>
</organism>
<dbReference type="PANTHER" id="PTHR43712:SF5">
    <property type="entry name" value="O-METHYLTRANSFERASE ASQN-RELATED"/>
    <property type="match status" value="1"/>
</dbReference>
<dbReference type="PROSITE" id="PS51683">
    <property type="entry name" value="SAM_OMT_II"/>
    <property type="match status" value="1"/>
</dbReference>
<accession>A0ABR4AKG0</accession>
<evidence type="ECO:0000256" key="1">
    <source>
        <dbReference type="ARBA" id="ARBA00022603"/>
    </source>
</evidence>
<dbReference type="InterPro" id="IPR036388">
    <property type="entry name" value="WH-like_DNA-bd_sf"/>
</dbReference>
<dbReference type="PANTHER" id="PTHR43712">
    <property type="entry name" value="PUTATIVE (AFU_ORTHOLOGUE AFUA_4G14580)-RELATED"/>
    <property type="match status" value="1"/>
</dbReference>
<evidence type="ECO:0000256" key="2">
    <source>
        <dbReference type="ARBA" id="ARBA00022679"/>
    </source>
</evidence>
<dbReference type="SUPFAM" id="SSF53335">
    <property type="entry name" value="S-adenosyl-L-methionine-dependent methyltransferases"/>
    <property type="match status" value="1"/>
</dbReference>
<keyword evidence="1" id="KW-0489">Methyltransferase</keyword>
<gene>
    <name evidence="5" type="ORF">N7G274_002419</name>
</gene>
<evidence type="ECO:0000313" key="6">
    <source>
        <dbReference type="Proteomes" id="UP001590950"/>
    </source>
</evidence>
<dbReference type="Gene3D" id="1.10.10.10">
    <property type="entry name" value="Winged helix-like DNA-binding domain superfamily/Winged helix DNA-binding domain"/>
    <property type="match status" value="1"/>
</dbReference>
<dbReference type="InterPro" id="IPR029063">
    <property type="entry name" value="SAM-dependent_MTases_sf"/>
</dbReference>
<sequence length="423" mass="47410">MASGSVSQYLLQLDENVKKYLEYFKSRGLPEPSYDAGDGLDPQQSPPIEILACRDAAVEAADELHHLLLGPLGLLLSSPGDQYLLLSMQYIYRYKIAHHVPKEQATTFENIARDCGLDIDDVRRFLRVAIARHVFKEPKVGSIAHTAASKLLLDNPLLEAWILNIAEEFWPSLTRMVDATATWPGSQEPNETGYSLSHNTNENPFDVIKKEPKRQEQFVNAMNYSHLHSSYSMDHLIDNFNFGSIGAGTIVDVGGSHGQVSIPIARKYLQVKCIVQDLPSTIVGLDSRLPEDLKDRISGMAHDFLTPQPVKGADIYLFRWILHDWSDKYCVKILQALTPALKKGAMIVINDICIPQPGQLGISADRSLRLMDISMKAFNNARERDPETWATLFSKADPRFQFKGITLPPEARMAIILAEWQGE</sequence>
<dbReference type="SUPFAM" id="SSF46785">
    <property type="entry name" value="Winged helix' DNA-binding domain"/>
    <property type="match status" value="1"/>
</dbReference>
<keyword evidence="2" id="KW-0808">Transferase</keyword>
<dbReference type="Proteomes" id="UP001590950">
    <property type="component" value="Unassembled WGS sequence"/>
</dbReference>
<dbReference type="Gene3D" id="3.40.50.150">
    <property type="entry name" value="Vaccinia Virus protein VP39"/>
    <property type="match status" value="1"/>
</dbReference>
<dbReference type="InterPro" id="IPR016461">
    <property type="entry name" value="COMT-like"/>
</dbReference>
<name>A0ABR4AKG0_9LECA</name>
<proteinExistence type="predicted"/>
<comment type="caution">
    <text evidence="5">The sequence shown here is derived from an EMBL/GenBank/DDBJ whole genome shotgun (WGS) entry which is preliminary data.</text>
</comment>
<dbReference type="EMBL" id="JBEFKJ010000007">
    <property type="protein sequence ID" value="KAL2045336.1"/>
    <property type="molecule type" value="Genomic_DNA"/>
</dbReference>
<evidence type="ECO:0000256" key="3">
    <source>
        <dbReference type="ARBA" id="ARBA00022691"/>
    </source>
</evidence>
<evidence type="ECO:0000259" key="4">
    <source>
        <dbReference type="Pfam" id="PF00891"/>
    </source>
</evidence>
<dbReference type="InterPro" id="IPR036390">
    <property type="entry name" value="WH_DNA-bd_sf"/>
</dbReference>
<feature type="domain" description="O-methyltransferase C-terminal" evidence="4">
    <location>
        <begin position="201"/>
        <end position="396"/>
    </location>
</feature>